<protein>
    <submittedName>
        <fullName evidence="1">Uncharacterized protein</fullName>
    </submittedName>
</protein>
<accession>A0ACC2DDZ3</accession>
<evidence type="ECO:0000313" key="2">
    <source>
        <dbReference type="Proteomes" id="UP001162992"/>
    </source>
</evidence>
<proteinExistence type="predicted"/>
<keyword evidence="2" id="KW-1185">Reference proteome</keyword>
<name>A0ACC2DDZ3_DIPCM</name>
<comment type="caution">
    <text evidence="1">The sequence shown here is derived from an EMBL/GenBank/DDBJ whole genome shotgun (WGS) entry which is preliminary data.</text>
</comment>
<gene>
    <name evidence="1" type="ORF">O6H91_06G056500</name>
</gene>
<reference evidence="2" key="1">
    <citation type="journal article" date="2024" name="Proc. Natl. Acad. Sci. U.S.A.">
        <title>Extraordinary preservation of gene collinearity over three hundred million years revealed in homosporous lycophytes.</title>
        <authorList>
            <person name="Li C."/>
            <person name="Wickell D."/>
            <person name="Kuo L.Y."/>
            <person name="Chen X."/>
            <person name="Nie B."/>
            <person name="Liao X."/>
            <person name="Peng D."/>
            <person name="Ji J."/>
            <person name="Jenkins J."/>
            <person name="Williams M."/>
            <person name="Shu S."/>
            <person name="Plott C."/>
            <person name="Barry K."/>
            <person name="Rajasekar S."/>
            <person name="Grimwood J."/>
            <person name="Han X."/>
            <person name="Sun S."/>
            <person name="Hou Z."/>
            <person name="He W."/>
            <person name="Dai G."/>
            <person name="Sun C."/>
            <person name="Schmutz J."/>
            <person name="Leebens-Mack J.H."/>
            <person name="Li F.W."/>
            <person name="Wang L."/>
        </authorList>
    </citation>
    <scope>NUCLEOTIDE SEQUENCE [LARGE SCALE GENOMIC DNA]</scope>
    <source>
        <strain evidence="2">cv. PW_Plant_1</strain>
    </source>
</reference>
<sequence>MANYFQSFEVSDISLGKPPLHWITSSTTIDEAFRMLKELNLTEISVWDCPATPGNIAISAQEQENAVSLSKFQVDDVVGKDIHGCQCVGRVNMIDIICHLAREDCLQVPNAAFLDPVSVLLPPNLTKLVRHVDSHERLCNALYLMLEGAQYLVVPIEPRNGKSHATPQGFKKLCEPKAKSNSATDLGLEEHRHGTYCWLTQEDVLRFMLGHFGIFSPQPNESIENLGIINTNVMCVQAHSKAISTLPLLYRIKQSVAAVAVVEDDPTPNPVDDTTLGSKLVGDISLSTLKNCTKFAGFALASLSVREFLSYCQSGELPSKALRNLVNLRFSCTNQSARMKVRTSSQIITEVPNAGLNLPDPDPCTSPYTSDVDVWEDSSRDESTSSYSDESFEKPFFSAKESLRWSISRGHMLPITCRPWSSLIAVMAQALAHRSSFVWVTDDEKRLVGIVTYCDILTVLLNHLN</sequence>
<dbReference type="Proteomes" id="UP001162992">
    <property type="component" value="Chromosome 6"/>
</dbReference>
<organism evidence="1 2">
    <name type="scientific">Diphasiastrum complanatum</name>
    <name type="common">Issler's clubmoss</name>
    <name type="synonym">Lycopodium complanatum</name>
    <dbReference type="NCBI Taxonomy" id="34168"/>
    <lineage>
        <taxon>Eukaryota</taxon>
        <taxon>Viridiplantae</taxon>
        <taxon>Streptophyta</taxon>
        <taxon>Embryophyta</taxon>
        <taxon>Tracheophyta</taxon>
        <taxon>Lycopodiopsida</taxon>
        <taxon>Lycopodiales</taxon>
        <taxon>Lycopodiaceae</taxon>
        <taxon>Lycopodioideae</taxon>
        <taxon>Diphasiastrum</taxon>
    </lineage>
</organism>
<evidence type="ECO:0000313" key="1">
    <source>
        <dbReference type="EMBL" id="KAJ7552469.1"/>
    </source>
</evidence>
<dbReference type="EMBL" id="CM055097">
    <property type="protein sequence ID" value="KAJ7552469.1"/>
    <property type="molecule type" value="Genomic_DNA"/>
</dbReference>